<dbReference type="AlphaFoldDB" id="A0A8D0G1T1"/>
<proteinExistence type="predicted"/>
<dbReference type="Proteomes" id="UP000694392">
    <property type="component" value="Unplaced"/>
</dbReference>
<feature type="compositionally biased region" description="Basic and acidic residues" evidence="1">
    <location>
        <begin position="8"/>
        <end position="21"/>
    </location>
</feature>
<evidence type="ECO:0000313" key="3">
    <source>
        <dbReference type="Proteomes" id="UP000694392"/>
    </source>
</evidence>
<accession>A0A8D0G1T1</accession>
<protein>
    <submittedName>
        <fullName evidence="2">Uncharacterized protein</fullName>
    </submittedName>
</protein>
<organism evidence="2 3">
    <name type="scientific">Sphenodon punctatus</name>
    <name type="common">Tuatara</name>
    <name type="synonym">Hatteria punctata</name>
    <dbReference type="NCBI Taxonomy" id="8508"/>
    <lineage>
        <taxon>Eukaryota</taxon>
        <taxon>Metazoa</taxon>
        <taxon>Chordata</taxon>
        <taxon>Craniata</taxon>
        <taxon>Vertebrata</taxon>
        <taxon>Euteleostomi</taxon>
        <taxon>Lepidosauria</taxon>
        <taxon>Sphenodontia</taxon>
        <taxon>Sphenodontidae</taxon>
        <taxon>Sphenodon</taxon>
    </lineage>
</organism>
<reference evidence="2" key="1">
    <citation type="submission" date="2025-08" db="UniProtKB">
        <authorList>
            <consortium name="Ensembl"/>
        </authorList>
    </citation>
    <scope>IDENTIFICATION</scope>
</reference>
<keyword evidence="3" id="KW-1185">Reference proteome</keyword>
<dbReference type="GeneTree" id="ENSGT00730000111019"/>
<name>A0A8D0G1T1_SPHPU</name>
<feature type="region of interest" description="Disordered" evidence="1">
    <location>
        <begin position="1"/>
        <end position="29"/>
    </location>
</feature>
<evidence type="ECO:0000313" key="2">
    <source>
        <dbReference type="Ensembl" id="ENSSPUP00000001246.1"/>
    </source>
</evidence>
<dbReference type="Ensembl" id="ENSSPUT00000001317.1">
    <property type="protein sequence ID" value="ENSSPUP00000001246.1"/>
    <property type="gene ID" value="ENSSPUG00000000970.1"/>
</dbReference>
<sequence length="109" mass="12560">MVGKHLGARKEHPGLKNKENDENSGPTTTVFVGNISEKASDMLIRQLLALLDFVSTKNQNPHYEHSDCCMTSRLARRSCYGKQRKGTRGQNLQLMMMKHWMRKQREEIS</sequence>
<reference evidence="2" key="2">
    <citation type="submission" date="2025-09" db="UniProtKB">
        <authorList>
            <consortium name="Ensembl"/>
        </authorList>
    </citation>
    <scope>IDENTIFICATION</scope>
</reference>
<evidence type="ECO:0000256" key="1">
    <source>
        <dbReference type="SAM" id="MobiDB-lite"/>
    </source>
</evidence>